<protein>
    <recommendedName>
        <fullName evidence="2">Peptide N-acetyl-beta-D-glucosaminyl asparaginase amidase A N-terminal domain-containing protein</fullName>
    </recommendedName>
</protein>
<organism evidence="3 4">
    <name type="scientific">Gnomoniopsis smithogilvyi</name>
    <dbReference type="NCBI Taxonomy" id="1191159"/>
    <lineage>
        <taxon>Eukaryota</taxon>
        <taxon>Fungi</taxon>
        <taxon>Dikarya</taxon>
        <taxon>Ascomycota</taxon>
        <taxon>Pezizomycotina</taxon>
        <taxon>Sordariomycetes</taxon>
        <taxon>Sordariomycetidae</taxon>
        <taxon>Diaporthales</taxon>
        <taxon>Gnomoniaceae</taxon>
        <taxon>Gnomoniopsis</taxon>
    </lineage>
</organism>
<keyword evidence="1" id="KW-0732">Signal</keyword>
<dbReference type="Proteomes" id="UP001140453">
    <property type="component" value="Unassembled WGS sequence"/>
</dbReference>
<dbReference type="AlphaFoldDB" id="A0A9W8YZ56"/>
<accession>A0A9W8YZ56</accession>
<proteinExistence type="predicted"/>
<keyword evidence="4" id="KW-1185">Reference proteome</keyword>
<name>A0A9W8YZ56_9PEZI</name>
<reference evidence="3" key="1">
    <citation type="submission" date="2022-10" db="EMBL/GenBank/DDBJ databases">
        <title>Tapping the CABI collections for fungal endophytes: first genome assemblies for Collariella, Neodidymelliopsis, Ascochyta clinopodiicola, Didymella pomorum, Didymosphaeria variabile, Neocosmospora piperis and Neocucurbitaria cava.</title>
        <authorList>
            <person name="Hill R."/>
        </authorList>
    </citation>
    <scope>NUCLEOTIDE SEQUENCE</scope>
    <source>
        <strain evidence="3">IMI 355082</strain>
    </source>
</reference>
<dbReference type="EMBL" id="JAPEVB010000001">
    <property type="protein sequence ID" value="KAJ4395872.1"/>
    <property type="molecule type" value="Genomic_DNA"/>
</dbReference>
<feature type="chain" id="PRO_5040719356" description="Peptide N-acetyl-beta-D-glucosaminyl asparaginase amidase A N-terminal domain-containing protein" evidence="1">
    <location>
        <begin position="20"/>
        <end position="643"/>
    </location>
</feature>
<gene>
    <name evidence="3" type="ORF">N0V93_000086</name>
</gene>
<dbReference type="InterPro" id="IPR021102">
    <property type="entry name" value="PNGase_A"/>
</dbReference>
<dbReference type="Pfam" id="PF12222">
    <property type="entry name" value="PNGaseA"/>
    <property type="match status" value="1"/>
</dbReference>
<dbReference type="InterPro" id="IPR056948">
    <property type="entry name" value="PNGaseA_N"/>
</dbReference>
<feature type="domain" description="Peptide N-acetyl-beta-D-glucosaminyl asparaginase amidase A N-terminal" evidence="2">
    <location>
        <begin position="52"/>
        <end position="373"/>
    </location>
</feature>
<dbReference type="PANTHER" id="PTHR31104">
    <property type="entry name" value="PEPTIDE-N4-(N-ACETYL-BETA-GLUCOSAMINYL)ASPARAGINE AMIDASE A PROTEIN"/>
    <property type="match status" value="1"/>
</dbReference>
<comment type="caution">
    <text evidence="3">The sequence shown here is derived from an EMBL/GenBank/DDBJ whole genome shotgun (WGS) entry which is preliminary data.</text>
</comment>
<evidence type="ECO:0000313" key="4">
    <source>
        <dbReference type="Proteomes" id="UP001140453"/>
    </source>
</evidence>
<evidence type="ECO:0000259" key="2">
    <source>
        <dbReference type="Pfam" id="PF12222"/>
    </source>
</evidence>
<dbReference type="OrthoDB" id="1612078at2759"/>
<evidence type="ECO:0000313" key="3">
    <source>
        <dbReference type="EMBL" id="KAJ4395872.1"/>
    </source>
</evidence>
<feature type="signal peptide" evidence="1">
    <location>
        <begin position="1"/>
        <end position="19"/>
    </location>
</feature>
<evidence type="ECO:0000256" key="1">
    <source>
        <dbReference type="SAM" id="SignalP"/>
    </source>
</evidence>
<sequence length="643" mass="70334">MHLAKFLGAVASIVSSVCGLDQPLSRAPAVAQNDTPVNIPLEVFQIQAPLRDSYDGAACSQTIVQKDFTNSYGSPYVGIYTPPADCDYTTVIFNMTITSAGINYDRLTLLYFGDLELWRSTTAMPVRTGIFSTFSKDMTAYIPLLREEQKVIMQLDNIYDSVFTGNFNVTITALYYNDDDKNGTVINPPDAILPISSLSSAQNKTSVISLPDGNATVELTFPRNVERAIVSIFASGNGNEEFWYTDVPAEFLQTFGNSSFANGYGPWREVQLLIDGELAGFVWPKPIVFTGGISTGLWVPIVGINAFDLKSVDVDVSPWLGLLCDGNPHTFELKVVGYNSSSESKLGTVASNWYVSAQVFLWLDQDGQQTTGAELQTLGGAPAFELRYETTSFSNGSNSSLYVELKVTRALTHLNTISTSKGDRLLSWHQGHGYANGQNITAGGRNETLALDFFYETTSPSAASAVNEDDGGEEVDEGIDFNGTNLFSFYQAYAPSPDETVVNSTMYAIIDQGEGSQGQRALDNLVYPAEDLRSGFSPYYLTRQNGSSFYLWNNTYYEDAGPIDPAKGTVGATEQLFEYERYISSATGRLSANYTRRASAEDGYEPQIVLDEVGTGTLDILPPEIVRGEGINVLPIDSWSEWF</sequence>